<protein>
    <submittedName>
        <fullName evidence="1">DNA-directed RNA polymerase I subunit rpa49</fullName>
    </submittedName>
</protein>
<dbReference type="EMBL" id="JANBVB010000639">
    <property type="protein sequence ID" value="KAJ2892881.1"/>
    <property type="molecule type" value="Genomic_DNA"/>
</dbReference>
<evidence type="ECO:0000313" key="2">
    <source>
        <dbReference type="Proteomes" id="UP001139981"/>
    </source>
</evidence>
<gene>
    <name evidence="1" type="primary">RPA49</name>
    <name evidence="1" type="ORF">IWW38_003052</name>
</gene>
<keyword evidence="1" id="KW-0240">DNA-directed RNA polymerase</keyword>
<keyword evidence="1" id="KW-0804">Transcription</keyword>
<dbReference type="Proteomes" id="UP001139981">
    <property type="component" value="Unassembled WGS sequence"/>
</dbReference>
<feature type="non-terminal residue" evidence="1">
    <location>
        <position position="1"/>
    </location>
</feature>
<organism evidence="1 2">
    <name type="scientific">Coemansia aciculifera</name>
    <dbReference type="NCBI Taxonomy" id="417176"/>
    <lineage>
        <taxon>Eukaryota</taxon>
        <taxon>Fungi</taxon>
        <taxon>Fungi incertae sedis</taxon>
        <taxon>Zoopagomycota</taxon>
        <taxon>Kickxellomycotina</taxon>
        <taxon>Kickxellomycetes</taxon>
        <taxon>Kickxellales</taxon>
        <taxon>Kickxellaceae</taxon>
        <taxon>Coemansia</taxon>
    </lineage>
</organism>
<proteinExistence type="predicted"/>
<accession>A0ACC1M1U1</accession>
<reference evidence="1" key="1">
    <citation type="submission" date="2022-07" db="EMBL/GenBank/DDBJ databases">
        <title>Phylogenomic reconstructions and comparative analyses of Kickxellomycotina fungi.</title>
        <authorList>
            <person name="Reynolds N.K."/>
            <person name="Stajich J.E."/>
            <person name="Barry K."/>
            <person name="Grigoriev I.V."/>
            <person name="Crous P."/>
            <person name="Smith M.E."/>
        </authorList>
    </citation>
    <scope>NUCLEOTIDE SEQUENCE</scope>
    <source>
        <strain evidence="1">CBS 190363</strain>
    </source>
</reference>
<comment type="caution">
    <text evidence="1">The sequence shown here is derived from an EMBL/GenBank/DDBJ whole genome shotgun (WGS) entry which is preliminary data.</text>
</comment>
<sequence>PVLATFLGAVPPVASAFSTYRNISSGKNDNCIVVSETDKVEYVGQTFEDDKPLLNGCKYLIGVYDPKTDTVVFRQAPYVRVKTVIKSLKNSRGVVERRDPSHIPQARNELGVEFGSKKQKSSIRADERNKINMDTVRADMDVIGASIEKNSSSMPSMKEIAIENENALPVPKFNAEAETAAEIYDMDDVLSKKNAGFINVAVLAKTTDPVERKRLIPGRSTFVANKVEQIISQKKPDLALLRRVIYLAYLMKFYYVGRNGLQNRETCARILTCSPEIINTIFDRFTEGIPGSVNPDGSPVHVKTPACENRLMCHILVLMLSLNNWVLILTEVAADMAMDSRSTLRYLQSVGCKIEAIRGNDAAKKGTKLATNNKKAVLKAPIKFPKASLRGK</sequence>
<name>A0ACC1M1U1_9FUNG</name>
<keyword evidence="2" id="KW-1185">Reference proteome</keyword>
<evidence type="ECO:0000313" key="1">
    <source>
        <dbReference type="EMBL" id="KAJ2892881.1"/>
    </source>
</evidence>